<proteinExistence type="predicted"/>
<protein>
    <submittedName>
        <fullName evidence="1">Uncharacterized protein</fullName>
    </submittedName>
</protein>
<comment type="caution">
    <text evidence="1">The sequence shown here is derived from an EMBL/GenBank/DDBJ whole genome shotgun (WGS) entry which is preliminary data.</text>
</comment>
<evidence type="ECO:0000313" key="2">
    <source>
        <dbReference type="Proteomes" id="UP001562354"/>
    </source>
</evidence>
<accession>A0ABR3P9U7</accession>
<keyword evidence="2" id="KW-1185">Reference proteome</keyword>
<dbReference type="Proteomes" id="UP001562354">
    <property type="component" value="Unassembled WGS sequence"/>
</dbReference>
<sequence length="86" mass="9831">MTLQHTLTRSQRILQSILVKFDIPSAYNRDRLSLNSELHSIVKLLSRVQILDCAPSVKLHLSTFSDKSKRFTVTTSSFNLLLQSRS</sequence>
<gene>
    <name evidence="1" type="ORF">AAFC00_003162</name>
</gene>
<dbReference type="RefSeq" id="XP_069199103.1">
    <property type="nucleotide sequence ID" value="XM_069342599.1"/>
</dbReference>
<organism evidence="1 2">
    <name type="scientific">Neodothiora populina</name>
    <dbReference type="NCBI Taxonomy" id="2781224"/>
    <lineage>
        <taxon>Eukaryota</taxon>
        <taxon>Fungi</taxon>
        <taxon>Dikarya</taxon>
        <taxon>Ascomycota</taxon>
        <taxon>Pezizomycotina</taxon>
        <taxon>Dothideomycetes</taxon>
        <taxon>Dothideomycetidae</taxon>
        <taxon>Dothideales</taxon>
        <taxon>Dothioraceae</taxon>
        <taxon>Neodothiora</taxon>
    </lineage>
</organism>
<dbReference type="GeneID" id="95976864"/>
<dbReference type="EMBL" id="JBFMKM010000012">
    <property type="protein sequence ID" value="KAL1302827.1"/>
    <property type="molecule type" value="Genomic_DNA"/>
</dbReference>
<name>A0ABR3P9U7_9PEZI</name>
<reference evidence="1 2" key="1">
    <citation type="submission" date="2024-07" db="EMBL/GenBank/DDBJ databases">
        <title>Draft sequence of the Neodothiora populina.</title>
        <authorList>
            <person name="Drown D.D."/>
            <person name="Schuette U.S."/>
            <person name="Buechlein A.B."/>
            <person name="Rusch D.R."/>
            <person name="Winton L.W."/>
            <person name="Adams G.A."/>
        </authorList>
    </citation>
    <scope>NUCLEOTIDE SEQUENCE [LARGE SCALE GENOMIC DNA]</scope>
    <source>
        <strain evidence="1 2">CPC 39397</strain>
    </source>
</reference>
<evidence type="ECO:0000313" key="1">
    <source>
        <dbReference type="EMBL" id="KAL1302827.1"/>
    </source>
</evidence>